<feature type="compositionally biased region" description="Polar residues" evidence="10">
    <location>
        <begin position="204"/>
        <end position="232"/>
    </location>
</feature>
<accession>A0A9N9WN89</accession>
<evidence type="ECO:0000256" key="8">
    <source>
        <dbReference type="ARBA" id="ARBA00023207"/>
    </source>
</evidence>
<evidence type="ECO:0000313" key="13">
    <source>
        <dbReference type="EMBL" id="CAG9799332.1"/>
    </source>
</evidence>
<keyword evidence="14" id="KW-1185">Reference proteome</keyword>
<reference evidence="13" key="1">
    <citation type="submission" date="2022-01" db="EMBL/GenBank/DDBJ databases">
        <authorList>
            <person name="King R."/>
        </authorList>
    </citation>
    <scope>NUCLEOTIDE SEQUENCE</scope>
</reference>
<feature type="domain" description="Neurexin/syndecan/glycophorin C" evidence="12">
    <location>
        <begin position="276"/>
        <end position="294"/>
    </location>
</feature>
<feature type="region of interest" description="Disordered" evidence="10">
    <location>
        <begin position="286"/>
        <end position="313"/>
    </location>
</feature>
<evidence type="ECO:0000256" key="9">
    <source>
        <dbReference type="RuleBase" id="RU000649"/>
    </source>
</evidence>
<keyword evidence="3 9" id="KW-0812">Transmembrane</keyword>
<feature type="compositionally biased region" description="Basic and acidic residues" evidence="10">
    <location>
        <begin position="148"/>
        <end position="161"/>
    </location>
</feature>
<keyword evidence="5 11" id="KW-1133">Transmembrane helix</keyword>
<keyword evidence="4 9" id="KW-0654">Proteoglycan</keyword>
<evidence type="ECO:0000256" key="1">
    <source>
        <dbReference type="ARBA" id="ARBA00004479"/>
    </source>
</evidence>
<evidence type="ECO:0000313" key="14">
    <source>
        <dbReference type="Proteomes" id="UP001153620"/>
    </source>
</evidence>
<keyword evidence="6 11" id="KW-0472">Membrane</keyword>
<evidence type="ECO:0000256" key="10">
    <source>
        <dbReference type="SAM" id="MobiDB-lite"/>
    </source>
</evidence>
<evidence type="ECO:0000256" key="4">
    <source>
        <dbReference type="ARBA" id="ARBA00022974"/>
    </source>
</evidence>
<name>A0A9N9WN89_9DIPT</name>
<evidence type="ECO:0000256" key="5">
    <source>
        <dbReference type="ARBA" id="ARBA00022989"/>
    </source>
</evidence>
<organism evidence="13 14">
    <name type="scientific">Chironomus riparius</name>
    <dbReference type="NCBI Taxonomy" id="315576"/>
    <lineage>
        <taxon>Eukaryota</taxon>
        <taxon>Metazoa</taxon>
        <taxon>Ecdysozoa</taxon>
        <taxon>Arthropoda</taxon>
        <taxon>Hexapoda</taxon>
        <taxon>Insecta</taxon>
        <taxon>Pterygota</taxon>
        <taxon>Neoptera</taxon>
        <taxon>Endopterygota</taxon>
        <taxon>Diptera</taxon>
        <taxon>Nematocera</taxon>
        <taxon>Chironomoidea</taxon>
        <taxon>Chironomidae</taxon>
        <taxon>Chironominae</taxon>
        <taxon>Chironomus</taxon>
    </lineage>
</organism>
<dbReference type="EMBL" id="OU895877">
    <property type="protein sequence ID" value="CAG9799332.1"/>
    <property type="molecule type" value="Genomic_DNA"/>
</dbReference>
<dbReference type="OrthoDB" id="10044468at2759"/>
<comment type="subcellular location">
    <subcellularLocation>
        <location evidence="1 9">Membrane</location>
        <topology evidence="1 9">Single-pass type I membrane protein</topology>
    </subcellularLocation>
</comment>
<gene>
    <name evidence="13" type="ORF">CHIRRI_LOCUS2300</name>
</gene>
<evidence type="ECO:0000256" key="6">
    <source>
        <dbReference type="ARBA" id="ARBA00023136"/>
    </source>
</evidence>
<dbReference type="PANTHER" id="PTHR10915:SF1">
    <property type="entry name" value="SYNDECAN"/>
    <property type="match status" value="1"/>
</dbReference>
<evidence type="ECO:0000256" key="2">
    <source>
        <dbReference type="ARBA" id="ARBA00005343"/>
    </source>
</evidence>
<dbReference type="Proteomes" id="UP001153620">
    <property type="component" value="Chromosome 1"/>
</dbReference>
<feature type="compositionally biased region" description="Basic and acidic residues" evidence="10">
    <location>
        <begin position="130"/>
        <end position="140"/>
    </location>
</feature>
<dbReference type="PANTHER" id="PTHR10915">
    <property type="entry name" value="SYNDECAN"/>
    <property type="match status" value="1"/>
</dbReference>
<dbReference type="InterPro" id="IPR001050">
    <property type="entry name" value="Syndecan"/>
</dbReference>
<feature type="compositionally biased region" description="Polar residues" evidence="10">
    <location>
        <begin position="295"/>
        <end position="305"/>
    </location>
</feature>
<dbReference type="GO" id="GO:0016020">
    <property type="term" value="C:membrane"/>
    <property type="evidence" value="ECO:0007669"/>
    <property type="project" value="UniProtKB-SubCell"/>
</dbReference>
<keyword evidence="7 9" id="KW-0325">Glycoprotein</keyword>
<dbReference type="SMART" id="SM00294">
    <property type="entry name" value="4.1m"/>
    <property type="match status" value="1"/>
</dbReference>
<dbReference type="InterPro" id="IPR003585">
    <property type="entry name" value="Neurexin-like"/>
</dbReference>
<proteinExistence type="inferred from homology"/>
<dbReference type="InterPro" id="IPR030479">
    <property type="entry name" value="Syndecan_CS"/>
</dbReference>
<feature type="compositionally biased region" description="Polar residues" evidence="10">
    <location>
        <begin position="170"/>
        <end position="185"/>
    </location>
</feature>
<evidence type="ECO:0000256" key="7">
    <source>
        <dbReference type="ARBA" id="ARBA00023180"/>
    </source>
</evidence>
<protein>
    <recommendedName>
        <fullName evidence="9">Syndecan</fullName>
    </recommendedName>
</protein>
<evidence type="ECO:0000259" key="12">
    <source>
        <dbReference type="SMART" id="SM00294"/>
    </source>
</evidence>
<dbReference type="Pfam" id="PF01034">
    <property type="entry name" value="Syndecan"/>
    <property type="match status" value="1"/>
</dbReference>
<dbReference type="InterPro" id="IPR027789">
    <property type="entry name" value="Syndecan/Neurexin_dom"/>
</dbReference>
<feature type="transmembrane region" description="Helical" evidence="11">
    <location>
        <begin position="253"/>
        <end position="277"/>
    </location>
</feature>
<sequence>MSNKSWCNTSEINMSSLRLFTISLIFLSLWTTGVLANDQRSKISALSDSTAEKLQQNKYNNNKDIYIDNDDEFEGSGRKGEVHDALENENDDIDGSGSGYGGDDEDDDIPTSSKDKPHIKLDSPTNNLHHSGDGSDHHIDDTDDDTDDKFHEDHIKPIHNVEEDDDNLYFENNSTDTEKTINPTTTDDEEIGGGETRRKDNDFTSKGSETFETNPTNHVPESPTDTSSGSDNVLIMNTSNEDRTTSFFAQPGILAAVIGGAVVGLLFAILVVMFIVYRMRKKDEGSYALDEPQKRSPQNNSYTKNHNNREFYA</sequence>
<keyword evidence="8 9" id="KW-0357">Heparan sulfate</keyword>
<evidence type="ECO:0000256" key="11">
    <source>
        <dbReference type="SAM" id="Phobius"/>
    </source>
</evidence>
<comment type="function">
    <text evidence="9">Cell surface proteoglycan.</text>
</comment>
<dbReference type="PROSITE" id="PS00964">
    <property type="entry name" value="SYNDECAN"/>
    <property type="match status" value="1"/>
</dbReference>
<evidence type="ECO:0000256" key="3">
    <source>
        <dbReference type="ARBA" id="ARBA00022692"/>
    </source>
</evidence>
<feature type="region of interest" description="Disordered" evidence="10">
    <location>
        <begin position="83"/>
        <end position="232"/>
    </location>
</feature>
<dbReference type="GO" id="GO:0009986">
    <property type="term" value="C:cell surface"/>
    <property type="evidence" value="ECO:0007669"/>
    <property type="project" value="TreeGrafter"/>
</dbReference>
<reference evidence="13" key="2">
    <citation type="submission" date="2022-10" db="EMBL/GenBank/DDBJ databases">
        <authorList>
            <consortium name="ENA_rothamsted_submissions"/>
            <consortium name="culmorum"/>
            <person name="King R."/>
        </authorList>
    </citation>
    <scope>NUCLEOTIDE SEQUENCE</scope>
</reference>
<comment type="similarity">
    <text evidence="2 9">Belongs to the syndecan proteoglycan family.</text>
</comment>
<dbReference type="GO" id="GO:0016477">
    <property type="term" value="P:cell migration"/>
    <property type="evidence" value="ECO:0007669"/>
    <property type="project" value="TreeGrafter"/>
</dbReference>
<dbReference type="AlphaFoldDB" id="A0A9N9WN89"/>